<gene>
    <name evidence="6" type="ORF">QLT01_11855</name>
</gene>
<keyword evidence="3" id="KW-0238">DNA-binding</keyword>
<evidence type="ECO:0000256" key="2">
    <source>
        <dbReference type="ARBA" id="ARBA00023015"/>
    </source>
</evidence>
<dbReference type="Pfam" id="PF00126">
    <property type="entry name" value="HTH_1"/>
    <property type="match status" value="1"/>
</dbReference>
<organism evidence="6 7">
    <name type="scientific">Cobetia amphilecti</name>
    <dbReference type="NCBI Taxonomy" id="1055104"/>
    <lineage>
        <taxon>Bacteria</taxon>
        <taxon>Pseudomonadati</taxon>
        <taxon>Pseudomonadota</taxon>
        <taxon>Gammaproteobacteria</taxon>
        <taxon>Oceanospirillales</taxon>
        <taxon>Halomonadaceae</taxon>
        <taxon>Cobetia</taxon>
    </lineage>
</organism>
<feature type="domain" description="HTH lysR-type" evidence="5">
    <location>
        <begin position="1"/>
        <end position="61"/>
    </location>
</feature>
<dbReference type="InterPro" id="IPR036388">
    <property type="entry name" value="WH-like_DNA-bd_sf"/>
</dbReference>
<evidence type="ECO:0000313" key="7">
    <source>
        <dbReference type="Proteomes" id="UP001229025"/>
    </source>
</evidence>
<dbReference type="SUPFAM" id="SSF53850">
    <property type="entry name" value="Periplasmic binding protein-like II"/>
    <property type="match status" value="1"/>
</dbReference>
<dbReference type="Pfam" id="PF03466">
    <property type="entry name" value="LysR_substrate"/>
    <property type="match status" value="1"/>
</dbReference>
<dbReference type="SUPFAM" id="SSF46785">
    <property type="entry name" value="Winged helix' DNA-binding domain"/>
    <property type="match status" value="1"/>
</dbReference>
<dbReference type="InterPro" id="IPR050950">
    <property type="entry name" value="HTH-type_LysR_regulators"/>
</dbReference>
<dbReference type="InterPro" id="IPR000847">
    <property type="entry name" value="LysR_HTH_N"/>
</dbReference>
<evidence type="ECO:0000259" key="5">
    <source>
        <dbReference type="PROSITE" id="PS50931"/>
    </source>
</evidence>
<dbReference type="InterPro" id="IPR036390">
    <property type="entry name" value="WH_DNA-bd_sf"/>
</dbReference>
<dbReference type="EMBL" id="JASCSA010000008">
    <property type="protein sequence ID" value="MDI5885047.1"/>
    <property type="molecule type" value="Genomic_DNA"/>
</dbReference>
<keyword evidence="2" id="KW-0805">Transcription regulation</keyword>
<accession>A0ABT6UU52</accession>
<comment type="similarity">
    <text evidence="1">Belongs to the LysR transcriptional regulatory family.</text>
</comment>
<reference evidence="7" key="2">
    <citation type="submission" date="2023-07" db="EMBL/GenBank/DDBJ databases">
        <title>Genome-based characterization of strain KMM 296 and proposal for reclassification of Cobetia litoralis and Cobetia pacifica, and emended description of the species Cobetia amphilecti and Cobetia marina.</title>
        <authorList>
            <person name="Balabanova L."/>
            <person name="Nedashkovskaya O."/>
        </authorList>
    </citation>
    <scope>NUCLEOTIDE SEQUENCE [LARGE SCALE GENOMIC DNA]</scope>
    <source>
        <strain evidence="7">NRIC 0815</strain>
    </source>
</reference>
<dbReference type="PANTHER" id="PTHR30419:SF8">
    <property type="entry name" value="NITROGEN ASSIMILATION TRANSCRIPTIONAL ACTIVATOR-RELATED"/>
    <property type="match status" value="1"/>
</dbReference>
<sequence length="324" mass="35031">MSLVQDRRISHFHEAARLGSVRAAADFLNVAPSAVSRQITQLEHELGMPLLERHRRGVKPTEAGERVLEYYRQRLAQQEVLLESLQSLKGLQSGSLVLAIGEGFIEGLAGPLSRFSARYPGIELKVNLCGTNEVIRQVVEDEAHLGLVFHPTRDPKIRTHVSRPQPVCAVVNPQHALAQQFGAQEGSRRAAGEAAPLSLAALAGHSLALPEVSFGIRQIVAQAEHQAGVMLSPTLTCNALAMLKQFALHGGVTLLPEFVVSEEVAAGRLCRIPLQEAQFVTPHVQLISRLGRQLSDGASRLSSLLQQDMTAFSPLEGGSVGQSR</sequence>
<dbReference type="PROSITE" id="PS50931">
    <property type="entry name" value="HTH_LYSR"/>
    <property type="match status" value="1"/>
</dbReference>
<proteinExistence type="inferred from homology"/>
<comment type="caution">
    <text evidence="6">The sequence shown here is derived from an EMBL/GenBank/DDBJ whole genome shotgun (WGS) entry which is preliminary data.</text>
</comment>
<dbReference type="GeneID" id="97326737"/>
<dbReference type="RefSeq" id="WP_284727038.1">
    <property type="nucleotide sequence ID" value="NZ_CP136695.1"/>
</dbReference>
<dbReference type="PANTHER" id="PTHR30419">
    <property type="entry name" value="HTH-TYPE TRANSCRIPTIONAL REGULATOR YBHD"/>
    <property type="match status" value="1"/>
</dbReference>
<dbReference type="InterPro" id="IPR005119">
    <property type="entry name" value="LysR_subst-bd"/>
</dbReference>
<dbReference type="Proteomes" id="UP001229025">
    <property type="component" value="Unassembled WGS sequence"/>
</dbReference>
<evidence type="ECO:0000256" key="4">
    <source>
        <dbReference type="ARBA" id="ARBA00023163"/>
    </source>
</evidence>
<reference evidence="6 7" key="1">
    <citation type="submission" date="2023-04" db="EMBL/GenBank/DDBJ databases">
        <authorList>
            <person name="Otstavnykh N."/>
            <person name="Seitkalieva A."/>
            <person name="Bystritskaya E."/>
        </authorList>
    </citation>
    <scope>NUCLEOTIDE SEQUENCE [LARGE SCALE GENOMIC DNA]</scope>
    <source>
        <strain evidence="6 7">NRIC 0815</strain>
    </source>
</reference>
<dbReference type="Gene3D" id="3.40.190.290">
    <property type="match status" value="1"/>
</dbReference>
<evidence type="ECO:0000256" key="1">
    <source>
        <dbReference type="ARBA" id="ARBA00009437"/>
    </source>
</evidence>
<evidence type="ECO:0000313" key="6">
    <source>
        <dbReference type="EMBL" id="MDI5885047.1"/>
    </source>
</evidence>
<keyword evidence="7" id="KW-1185">Reference proteome</keyword>
<dbReference type="Gene3D" id="1.10.10.10">
    <property type="entry name" value="Winged helix-like DNA-binding domain superfamily/Winged helix DNA-binding domain"/>
    <property type="match status" value="1"/>
</dbReference>
<evidence type="ECO:0000256" key="3">
    <source>
        <dbReference type="ARBA" id="ARBA00023125"/>
    </source>
</evidence>
<name>A0ABT6UU52_9GAMM</name>
<keyword evidence="4" id="KW-0804">Transcription</keyword>
<protein>
    <submittedName>
        <fullName evidence="6">LysR family transcriptional regulator</fullName>
    </submittedName>
</protein>